<reference evidence="2 3" key="1">
    <citation type="submission" date="2020-01" db="EMBL/GenBank/DDBJ databases">
        <title>Frigidibacter albus SP32T (=CGMCC 1.13995T).</title>
        <authorList>
            <person name="Liao X."/>
        </authorList>
    </citation>
    <scope>NUCLEOTIDE SEQUENCE [LARGE SCALE GENOMIC DNA]</scope>
    <source>
        <strain evidence="2 3">SP32</strain>
    </source>
</reference>
<dbReference type="SUPFAM" id="SSF52096">
    <property type="entry name" value="ClpP/crotonase"/>
    <property type="match status" value="1"/>
</dbReference>
<dbReference type="GO" id="GO:0004300">
    <property type="term" value="F:enoyl-CoA hydratase activity"/>
    <property type="evidence" value="ECO:0007669"/>
    <property type="project" value="UniProtKB-EC"/>
</dbReference>
<dbReference type="EMBL" id="WWNR01000015">
    <property type="protein sequence ID" value="MZQ91110.1"/>
    <property type="molecule type" value="Genomic_DNA"/>
</dbReference>
<dbReference type="EC" id="4.2.1.17" evidence="2"/>
<dbReference type="PANTHER" id="PTHR43684:SF4">
    <property type="entry name" value="ENOYL-COA HYDRATASE_ISOMERASE FAMILY PROTEIN (AFU_ORTHOLOGUE AFUA_1G01890)"/>
    <property type="match status" value="1"/>
</dbReference>
<proteinExistence type="inferred from homology"/>
<evidence type="ECO:0000313" key="3">
    <source>
        <dbReference type="Proteomes" id="UP000477083"/>
    </source>
</evidence>
<dbReference type="InterPro" id="IPR001753">
    <property type="entry name" value="Enoyl-CoA_hydra/iso"/>
</dbReference>
<dbReference type="Proteomes" id="UP000477083">
    <property type="component" value="Unassembled WGS sequence"/>
</dbReference>
<dbReference type="Gene3D" id="1.10.12.10">
    <property type="entry name" value="Lyase 2-enoyl-coa Hydratase, Chain A, domain 2"/>
    <property type="match status" value="1"/>
</dbReference>
<dbReference type="InterPro" id="IPR014748">
    <property type="entry name" value="Enoyl-CoA_hydra_C"/>
</dbReference>
<protein>
    <submittedName>
        <fullName evidence="2">Enoyl-CoA hydratase</fullName>
        <ecNumber evidence="2">4.2.1.17</ecNumber>
    </submittedName>
</protein>
<dbReference type="CDD" id="cd06558">
    <property type="entry name" value="crotonase-like"/>
    <property type="match status" value="1"/>
</dbReference>
<organism evidence="2 3">
    <name type="scientific">Frigidibacter albus</name>
    <dbReference type="NCBI Taxonomy" id="1465486"/>
    <lineage>
        <taxon>Bacteria</taxon>
        <taxon>Pseudomonadati</taxon>
        <taxon>Pseudomonadota</taxon>
        <taxon>Alphaproteobacteria</taxon>
        <taxon>Rhodobacterales</taxon>
        <taxon>Paracoccaceae</taxon>
        <taxon>Frigidibacter</taxon>
    </lineage>
</organism>
<evidence type="ECO:0000313" key="2">
    <source>
        <dbReference type="EMBL" id="MZQ91110.1"/>
    </source>
</evidence>
<dbReference type="Pfam" id="PF00378">
    <property type="entry name" value="ECH_1"/>
    <property type="match status" value="1"/>
</dbReference>
<dbReference type="InterPro" id="IPR029045">
    <property type="entry name" value="ClpP/crotonase-like_dom_sf"/>
</dbReference>
<keyword evidence="2" id="KW-0456">Lyase</keyword>
<dbReference type="Gene3D" id="3.90.226.10">
    <property type="entry name" value="2-enoyl-CoA Hydratase, Chain A, domain 1"/>
    <property type="match status" value="1"/>
</dbReference>
<dbReference type="PANTHER" id="PTHR43684">
    <property type="match status" value="1"/>
</dbReference>
<comment type="similarity">
    <text evidence="1">Belongs to the enoyl-CoA hydratase/isomerase family.</text>
</comment>
<keyword evidence="3" id="KW-1185">Reference proteome</keyword>
<sequence length="299" mass="32662">MDFHLIRFEIADHIATITLNRPEKMNALTPAMPAEIIRAFDLTDDDDSVRAVMVTGAGRAFCAGADLSSGKDVFDKSTRPGNPQRADGRFDYTLETARDGGGTLALRIFRSLKPVIAAINGPAVGIGSAMTLPMDIRIASDTARMGFVYGKFGIVFEGCSSYFLPRAVGMAKALEWAMTARNVPAPELAEAGMFNHLVRPEELMPKARAIAAEIAASIAPVSAAVMRQMIWRGQAMRHPMEAHRVESWGITNRGMSADTQEGAAAFREKRPPAFPGKVSTDMPDYYPWWDEPEYRGPPL</sequence>
<dbReference type="OrthoDB" id="9777711at2"/>
<accession>A0A6L8VPL1</accession>
<dbReference type="RefSeq" id="WP_161348494.1">
    <property type="nucleotide sequence ID" value="NZ_BMGW01000015.1"/>
</dbReference>
<evidence type="ECO:0000256" key="1">
    <source>
        <dbReference type="ARBA" id="ARBA00005254"/>
    </source>
</evidence>
<dbReference type="NCBIfam" id="NF006109">
    <property type="entry name" value="PRK08260.1"/>
    <property type="match status" value="1"/>
</dbReference>
<dbReference type="AlphaFoldDB" id="A0A6L8VPL1"/>
<dbReference type="InterPro" id="IPR051053">
    <property type="entry name" value="ECH/Chromodomain_protein"/>
</dbReference>
<gene>
    <name evidence="2" type="ORF">GS660_18625</name>
</gene>
<name>A0A6L8VPL1_9RHOB</name>
<comment type="caution">
    <text evidence="2">The sequence shown here is derived from an EMBL/GenBank/DDBJ whole genome shotgun (WGS) entry which is preliminary data.</text>
</comment>